<dbReference type="EMBL" id="CP001758">
    <property type="protein sequence ID" value="ADG41550.1"/>
    <property type="molecule type" value="Genomic_DNA"/>
</dbReference>
<evidence type="ECO:0000313" key="1">
    <source>
        <dbReference type="EMBL" id="ADG41550.1"/>
    </source>
</evidence>
<gene>
    <name evidence="1" type="ordered locus">LKI_10055</name>
</gene>
<dbReference type="STRING" id="762051.LKI_10055"/>
<dbReference type="HOGENOM" id="CLU_3426578_0_0_9"/>
<name>D5T565_LEUKI</name>
<protein>
    <submittedName>
        <fullName evidence="1">Uncharacterized protein</fullName>
    </submittedName>
</protein>
<dbReference type="Proteomes" id="UP000002362">
    <property type="component" value="Chromosome"/>
</dbReference>
<dbReference type="AlphaFoldDB" id="D5T565"/>
<accession>D5T565</accession>
<evidence type="ECO:0000313" key="2">
    <source>
        <dbReference type="Proteomes" id="UP000002362"/>
    </source>
</evidence>
<organism evidence="1 2">
    <name type="scientific">Leuconostoc kimchii (strain IMSNU 11154 / KCTC 2386 / IH25)</name>
    <dbReference type="NCBI Taxonomy" id="762051"/>
    <lineage>
        <taxon>Bacteria</taxon>
        <taxon>Bacillati</taxon>
        <taxon>Bacillota</taxon>
        <taxon>Bacilli</taxon>
        <taxon>Lactobacillales</taxon>
        <taxon>Lactobacillaceae</taxon>
        <taxon>Leuconostoc</taxon>
    </lineage>
</organism>
<sequence length="21" mass="2876">MIIDENRQWLIDFYKEREWYQ</sequence>
<proteinExistence type="predicted"/>
<reference evidence="1 2" key="1">
    <citation type="journal article" date="2010" name="J. Bacteriol.">
        <title>Complete genome sequence analysis of Leuconostoc kimchii IMSNU 11154.</title>
        <authorList>
            <person name="Oh H.M."/>
            <person name="Cho Y.J."/>
            <person name="Kim B.K."/>
            <person name="Roe J.H."/>
            <person name="Kang S.O."/>
            <person name="Nahm B.H."/>
            <person name="Jeong G."/>
            <person name="Han H.U."/>
            <person name="Chun J."/>
        </authorList>
    </citation>
    <scope>NUCLEOTIDE SEQUENCE [LARGE SCALE GENOMIC DNA]</scope>
    <source>
        <strain evidence="2">IMSNU 11154 / KCTC 2386 / IH25</strain>
    </source>
</reference>
<dbReference type="KEGG" id="lki:LKI_10055"/>